<organism evidence="2 3">
    <name type="scientific">Folsomia candida</name>
    <name type="common">Springtail</name>
    <dbReference type="NCBI Taxonomy" id="158441"/>
    <lineage>
        <taxon>Eukaryota</taxon>
        <taxon>Metazoa</taxon>
        <taxon>Ecdysozoa</taxon>
        <taxon>Arthropoda</taxon>
        <taxon>Hexapoda</taxon>
        <taxon>Collembola</taxon>
        <taxon>Entomobryomorpha</taxon>
        <taxon>Isotomoidea</taxon>
        <taxon>Isotomidae</taxon>
        <taxon>Proisotominae</taxon>
        <taxon>Folsomia</taxon>
    </lineage>
</organism>
<keyword evidence="3" id="KW-1185">Reference proteome</keyword>
<name>A0A226EY88_FOLCA</name>
<evidence type="ECO:0000313" key="3">
    <source>
        <dbReference type="Proteomes" id="UP000198287"/>
    </source>
</evidence>
<gene>
    <name evidence="2" type="ORF">Fcan01_03754</name>
</gene>
<comment type="caution">
    <text evidence="2">The sequence shown here is derived from an EMBL/GenBank/DDBJ whole genome shotgun (WGS) entry which is preliminary data.</text>
</comment>
<reference evidence="2 3" key="1">
    <citation type="submission" date="2015-12" db="EMBL/GenBank/DDBJ databases">
        <title>The genome of Folsomia candida.</title>
        <authorList>
            <person name="Faddeeva A."/>
            <person name="Derks M.F."/>
            <person name="Anvar Y."/>
            <person name="Smit S."/>
            <person name="Van Straalen N."/>
            <person name="Roelofs D."/>
        </authorList>
    </citation>
    <scope>NUCLEOTIDE SEQUENCE [LARGE SCALE GENOMIC DNA]</scope>
    <source>
        <strain evidence="2 3">VU population</strain>
        <tissue evidence="2">Whole body</tissue>
    </source>
</reference>
<evidence type="ECO:0000313" key="2">
    <source>
        <dbReference type="EMBL" id="OXA62533.1"/>
    </source>
</evidence>
<feature type="region of interest" description="Disordered" evidence="1">
    <location>
        <begin position="1"/>
        <end position="52"/>
    </location>
</feature>
<accession>A0A226EY88</accession>
<dbReference type="Proteomes" id="UP000198287">
    <property type="component" value="Unassembled WGS sequence"/>
</dbReference>
<dbReference type="EMBL" id="LNIX01000001">
    <property type="protein sequence ID" value="OXA62533.1"/>
    <property type="molecule type" value="Genomic_DNA"/>
</dbReference>
<evidence type="ECO:0000256" key="1">
    <source>
        <dbReference type="SAM" id="MobiDB-lite"/>
    </source>
</evidence>
<dbReference type="AlphaFoldDB" id="A0A226EY88"/>
<protein>
    <submittedName>
        <fullName evidence="2">Uncharacterized protein</fullName>
    </submittedName>
</protein>
<sequence>MDSDRGSLGRGRGRGRGRDPNDDSDDDFKPTALGSGRGKPTPRPTKKKKVQVSGLGEDFGEVSIQSQPLPLQMAVEQSSSKNAPRKHTGRNVKNHDAAFLMHEDDNELIFYIEGETPSRGHKTFWLPLRDKSKKYNGHIIVGLSLDGQTVDDSAQHLRSENLAEKKLDDDLNDNCAIRYFLQSGEMDFLASDAELLPFASPTLASGTILRMGLRAALNAVCQTCSYPSLNKMKPYAAKIVDALNSNEHLRPIVPSVAELQEAIPFSTFLVGAIAKLNLHQRGANEVDVVGDTKNRQQQPTPWNLDQDPLSEAARNEWLVWERVQKTDESNRRKVRPSRNVLEVRVSLKQKFRIVGHRLDPKQRLSNGEVQRACTLGNAIDPNHFGKIIVDVFPGLESTSHATYYNLERIPT</sequence>
<proteinExistence type="predicted"/>